<evidence type="ECO:0000256" key="2">
    <source>
        <dbReference type="ARBA" id="ARBA00004496"/>
    </source>
</evidence>
<dbReference type="GO" id="GO:0006355">
    <property type="term" value="P:regulation of DNA-templated transcription"/>
    <property type="evidence" value="ECO:0007669"/>
    <property type="project" value="InterPro"/>
</dbReference>
<keyword evidence="7 10" id="KW-0805">Transcription regulation</keyword>
<dbReference type="GO" id="GO:0030015">
    <property type="term" value="C:CCR4-NOT core complex"/>
    <property type="evidence" value="ECO:0007669"/>
    <property type="project" value="UniProtKB-UniRule"/>
</dbReference>
<dbReference type="GO" id="GO:0000289">
    <property type="term" value="P:nuclear-transcribed mRNA poly(A) tail shortening"/>
    <property type="evidence" value="ECO:0007669"/>
    <property type="project" value="UniProtKB-ARBA"/>
</dbReference>
<evidence type="ECO:0000256" key="6">
    <source>
        <dbReference type="ARBA" id="ARBA00022553"/>
    </source>
</evidence>
<keyword evidence="5 10" id="KW-0678">Repressor</keyword>
<evidence type="ECO:0000256" key="9">
    <source>
        <dbReference type="ARBA" id="ARBA00023242"/>
    </source>
</evidence>
<keyword evidence="6" id="KW-0597">Phosphoprotein</keyword>
<feature type="compositionally biased region" description="Low complexity" evidence="12">
    <location>
        <begin position="421"/>
        <end position="432"/>
    </location>
</feature>
<dbReference type="Pfam" id="PF04153">
    <property type="entry name" value="NOT2_3_5_C"/>
    <property type="match status" value="1"/>
</dbReference>
<dbReference type="InterPro" id="IPR038635">
    <property type="entry name" value="CCR4-NOT_su2/3/5_C_sf"/>
</dbReference>
<dbReference type="Gene3D" id="2.30.30.1020">
    <property type="entry name" value="CCR4-NOT complex subunit 2/3/5, C-terminal domain"/>
    <property type="match status" value="1"/>
</dbReference>
<sequence>MANRKLLGEIDKVLKRVAEGVEIFRETFDKLDAATTPAQKEKYEGDLKKEIKKLQRLRDQIRTWLSSSEIKDKRNLEDNRRLIEEQMERFKAAEKALKLKAFSKEGLLQPQKYDPEVKEREDLEDWISDTVKELNRQVEVFEAEQESLQLLVRKGRKGGDAAKAERLAAIDHQLERHKWHMVQLEIIQRMVANEELKVEQVKEIKEDVDYYVKSNQDPDFDENEYLYEDLDLENLEAYGLKTDGDHEPEWGDPQTPPKEKELAELVTPVRESKHSEDSTRKKSLKDKSEADDVATPTKATPTKVAPRGQVVPKATLPIKTPVKATPMVTRATLATPRVPEPAPVPSITQRYSAAAAASTPTPADAPVRSGSAHTPTGDKRSIPKDTSSVQVPPSLMVQPTSSQPSGIVRSVTMSQNVSVDPSSTTSLSTPSSAKPGLADPAKDDSVAEPIDNRLPPTLADLVQSFEATRDRSTKAKDDASFLQDMLQTSFQFLPDPLDSERPKHYIPKNPYPVPAYYPQLPLPLFENPNVFEKFDTDVLFFIFYYQQGTYQQYLAARELKRQSWRFHKKYLTWFQRHEEPKQITDEFEMGTYIYFDYEGAWCQRKKADFRFEYRYLEDAEM</sequence>
<dbReference type="Pfam" id="PF04065">
    <property type="entry name" value="Not3"/>
    <property type="match status" value="1"/>
</dbReference>
<evidence type="ECO:0000256" key="1">
    <source>
        <dbReference type="ARBA" id="ARBA00004123"/>
    </source>
</evidence>
<evidence type="ECO:0000313" key="16">
    <source>
        <dbReference type="Proteomes" id="UP000318582"/>
    </source>
</evidence>
<evidence type="ECO:0000256" key="5">
    <source>
        <dbReference type="ARBA" id="ARBA00022491"/>
    </source>
</evidence>
<keyword evidence="4 10" id="KW-0963">Cytoplasm</keyword>
<accession>A0A507EEZ5</accession>
<evidence type="ECO:0000259" key="14">
    <source>
        <dbReference type="Pfam" id="PF04153"/>
    </source>
</evidence>
<dbReference type="PIRSF" id="PIRSF005290">
    <property type="entry name" value="NOT_su_3_5"/>
    <property type="match status" value="1"/>
</dbReference>
<gene>
    <name evidence="15" type="ORF">PhCBS80983_g00794</name>
</gene>
<evidence type="ECO:0000256" key="11">
    <source>
        <dbReference type="SAM" id="Coils"/>
    </source>
</evidence>
<dbReference type="STRING" id="109895.A0A507EEZ5"/>
<dbReference type="Proteomes" id="UP000318582">
    <property type="component" value="Unassembled WGS sequence"/>
</dbReference>
<reference evidence="15 16" key="1">
    <citation type="journal article" date="2019" name="Sci. Rep.">
        <title>Comparative genomics of chytrid fungi reveal insights into the obligate biotrophic and pathogenic lifestyle of Synchytrium endobioticum.</title>
        <authorList>
            <person name="van de Vossenberg B.T.L.H."/>
            <person name="Warris S."/>
            <person name="Nguyen H.D.T."/>
            <person name="van Gent-Pelzer M.P.E."/>
            <person name="Joly D.L."/>
            <person name="van de Geest H.C."/>
            <person name="Bonants P.J.M."/>
            <person name="Smith D.S."/>
            <person name="Levesque C.A."/>
            <person name="van der Lee T.A.J."/>
        </authorList>
    </citation>
    <scope>NUCLEOTIDE SEQUENCE [LARGE SCALE GENOMIC DNA]</scope>
    <source>
        <strain evidence="15 16">CBS 809.83</strain>
    </source>
</reference>
<feature type="domain" description="CCR4-Not complex component Not N-terminal" evidence="13">
    <location>
        <begin position="3"/>
        <end position="233"/>
    </location>
</feature>
<evidence type="ECO:0000256" key="12">
    <source>
        <dbReference type="SAM" id="MobiDB-lite"/>
    </source>
</evidence>
<dbReference type="InterPro" id="IPR007282">
    <property type="entry name" value="NOT2/3/5_C"/>
</dbReference>
<dbReference type="InterPro" id="IPR040168">
    <property type="entry name" value="Not2/3/5"/>
</dbReference>
<evidence type="ECO:0000256" key="4">
    <source>
        <dbReference type="ARBA" id="ARBA00022490"/>
    </source>
</evidence>
<comment type="function">
    <text evidence="10">Acts as component of the CCR4-NOT core complex, which in the nucleus seems to be a general transcription factor, and in the cytoplasm the major mRNA deadenylase involved in mRNA turnover. The NOT protein subcomplex negatively regulates the basal and activated transcription of many genes. Preferentially affects TC-type TATA element-dependent transcription. Could directly or indirectly inhibit component(s) of the general transcription machinery.</text>
</comment>
<evidence type="ECO:0000313" key="15">
    <source>
        <dbReference type="EMBL" id="TPX61826.1"/>
    </source>
</evidence>
<keyword evidence="9 10" id="KW-0539">Nucleus</keyword>
<name>A0A507EEZ5_9FUNG</name>
<keyword evidence="8 10" id="KW-0804">Transcription</keyword>
<comment type="similarity">
    <text evidence="3 10">Belongs to the CNOT2/3/5 family.</text>
</comment>
<feature type="compositionally biased region" description="Basic and acidic residues" evidence="12">
    <location>
        <begin position="270"/>
        <end position="290"/>
    </location>
</feature>
<evidence type="ECO:0000256" key="8">
    <source>
        <dbReference type="ARBA" id="ARBA00023163"/>
    </source>
</evidence>
<protein>
    <recommendedName>
        <fullName evidence="10">General negative regulator of transcription subunit</fullName>
    </recommendedName>
</protein>
<dbReference type="InterPro" id="IPR012270">
    <property type="entry name" value="CCR4-NOT_su3/5"/>
</dbReference>
<feature type="coiled-coil region" evidence="11">
    <location>
        <begin position="40"/>
        <end position="96"/>
    </location>
</feature>
<feature type="domain" description="NOT2/NOT3/NOT5 C-terminal" evidence="14">
    <location>
        <begin position="490"/>
        <end position="616"/>
    </location>
</feature>
<proteinExistence type="inferred from homology"/>
<feature type="compositionally biased region" description="Low complexity" evidence="12">
    <location>
        <begin position="352"/>
        <end position="366"/>
    </location>
</feature>
<keyword evidence="10" id="KW-0010">Activator</keyword>
<dbReference type="GO" id="GO:0005634">
    <property type="term" value="C:nucleus"/>
    <property type="evidence" value="ECO:0007669"/>
    <property type="project" value="UniProtKB-SubCell"/>
</dbReference>
<comment type="subcellular location">
    <subcellularLocation>
        <location evidence="2 10">Cytoplasm</location>
    </subcellularLocation>
    <subcellularLocation>
        <location evidence="1 10">Nucleus</location>
    </subcellularLocation>
</comment>
<evidence type="ECO:0000256" key="3">
    <source>
        <dbReference type="ARBA" id="ARBA00007682"/>
    </source>
</evidence>
<dbReference type="InterPro" id="IPR007207">
    <property type="entry name" value="Not_N"/>
</dbReference>
<evidence type="ECO:0000256" key="10">
    <source>
        <dbReference type="PIRNR" id="PIRNR005290"/>
    </source>
</evidence>
<evidence type="ECO:0000259" key="13">
    <source>
        <dbReference type="Pfam" id="PF04065"/>
    </source>
</evidence>
<dbReference type="EMBL" id="QEAQ01000005">
    <property type="protein sequence ID" value="TPX61826.1"/>
    <property type="molecule type" value="Genomic_DNA"/>
</dbReference>
<organism evidence="15 16">
    <name type="scientific">Powellomyces hirtus</name>
    <dbReference type="NCBI Taxonomy" id="109895"/>
    <lineage>
        <taxon>Eukaryota</taxon>
        <taxon>Fungi</taxon>
        <taxon>Fungi incertae sedis</taxon>
        <taxon>Chytridiomycota</taxon>
        <taxon>Chytridiomycota incertae sedis</taxon>
        <taxon>Chytridiomycetes</taxon>
        <taxon>Spizellomycetales</taxon>
        <taxon>Powellomycetaceae</taxon>
        <taxon>Powellomyces</taxon>
    </lineage>
</organism>
<feature type="compositionally biased region" description="Low complexity" evidence="12">
    <location>
        <begin position="293"/>
        <end position="305"/>
    </location>
</feature>
<evidence type="ECO:0000256" key="7">
    <source>
        <dbReference type="ARBA" id="ARBA00023015"/>
    </source>
</evidence>
<feature type="compositionally biased region" description="Polar residues" evidence="12">
    <location>
        <begin position="384"/>
        <end position="420"/>
    </location>
</feature>
<dbReference type="PANTHER" id="PTHR23326">
    <property type="entry name" value="CCR4 NOT-RELATED"/>
    <property type="match status" value="1"/>
</dbReference>
<dbReference type="FunFam" id="2.30.30.1020:FF:000006">
    <property type="entry name" value="CCR4-NOT transcription complex, subunit 3"/>
    <property type="match status" value="1"/>
</dbReference>
<dbReference type="GO" id="GO:0000932">
    <property type="term" value="C:P-body"/>
    <property type="evidence" value="ECO:0007669"/>
    <property type="project" value="UniProtKB-UniRule"/>
</dbReference>
<feature type="region of interest" description="Disordered" evidence="12">
    <location>
        <begin position="266"/>
        <end position="453"/>
    </location>
</feature>
<keyword evidence="16" id="KW-1185">Reference proteome</keyword>
<keyword evidence="11" id="KW-0175">Coiled coil</keyword>
<comment type="caution">
    <text evidence="15">The sequence shown here is derived from an EMBL/GenBank/DDBJ whole genome shotgun (WGS) entry which is preliminary data.</text>
</comment>
<dbReference type="AlphaFoldDB" id="A0A507EEZ5"/>